<dbReference type="InterPro" id="IPR013780">
    <property type="entry name" value="Glyco_hydro_b"/>
</dbReference>
<comment type="caution">
    <text evidence="11">The sequence shown here is derived from an EMBL/GenBank/DDBJ whole genome shotgun (WGS) entry which is preliminary data.</text>
</comment>
<dbReference type="RefSeq" id="WP_351959602.1">
    <property type="nucleotide sequence ID" value="NZ_JBEOZM010000015.1"/>
</dbReference>
<keyword evidence="12" id="KW-1185">Reference proteome</keyword>
<dbReference type="PANTHER" id="PTHR36447:SF1">
    <property type="entry name" value="BETA-GALACTOSIDASE GANA"/>
    <property type="match status" value="1"/>
</dbReference>
<dbReference type="Gene3D" id="3.40.50.880">
    <property type="match status" value="1"/>
</dbReference>
<dbReference type="InterPro" id="IPR003476">
    <property type="entry name" value="Glyco_hydro_42"/>
</dbReference>
<comment type="catalytic activity">
    <reaction evidence="1 6">
        <text>Hydrolysis of terminal non-reducing beta-D-galactose residues in beta-D-galactosides.</text>
        <dbReference type="EC" id="3.2.1.23"/>
    </reaction>
</comment>
<feature type="domain" description="Beta-galactosidase trimerisation" evidence="9">
    <location>
        <begin position="414"/>
        <end position="612"/>
    </location>
</feature>
<evidence type="ECO:0000259" key="10">
    <source>
        <dbReference type="Pfam" id="PF08533"/>
    </source>
</evidence>
<dbReference type="InterPro" id="IPR013738">
    <property type="entry name" value="Beta_galactosidase_Trimer"/>
</dbReference>
<dbReference type="InterPro" id="IPR017853">
    <property type="entry name" value="GH"/>
</dbReference>
<dbReference type="Pfam" id="PF02449">
    <property type="entry name" value="Glyco_hydro_42"/>
    <property type="match status" value="1"/>
</dbReference>
<dbReference type="Gene3D" id="3.20.20.80">
    <property type="entry name" value="Glycosidases"/>
    <property type="match status" value="1"/>
</dbReference>
<dbReference type="InterPro" id="IPR029062">
    <property type="entry name" value="Class_I_gatase-like"/>
</dbReference>
<organism evidence="11 12">
    <name type="scientific">Streptomyces sp. 900105755</name>
    <dbReference type="NCBI Taxonomy" id="3154389"/>
    <lineage>
        <taxon>Bacteria</taxon>
        <taxon>Bacillati</taxon>
        <taxon>Actinomycetota</taxon>
        <taxon>Actinomycetes</taxon>
        <taxon>Kitasatosporales</taxon>
        <taxon>Streptomycetaceae</taxon>
        <taxon>Streptomyces</taxon>
    </lineage>
</organism>
<proteinExistence type="inferred from homology"/>
<keyword evidence="4 6" id="KW-0378">Hydrolase</keyword>
<evidence type="ECO:0000313" key="12">
    <source>
        <dbReference type="Proteomes" id="UP001490365"/>
    </source>
</evidence>
<keyword evidence="5 6" id="KW-0326">Glycosidase</keyword>
<dbReference type="SUPFAM" id="SSF51445">
    <property type="entry name" value="(Trans)glycosidases"/>
    <property type="match status" value="1"/>
</dbReference>
<evidence type="ECO:0000256" key="2">
    <source>
        <dbReference type="ARBA" id="ARBA00005940"/>
    </source>
</evidence>
<feature type="region of interest" description="Disordered" evidence="7">
    <location>
        <begin position="1"/>
        <end position="22"/>
    </location>
</feature>
<dbReference type="PIRSF" id="PIRSF001084">
    <property type="entry name" value="B-galactosidase"/>
    <property type="match status" value="1"/>
</dbReference>
<dbReference type="CDD" id="cd03143">
    <property type="entry name" value="A4_beta-galactosidase_middle_domain"/>
    <property type="match status" value="1"/>
</dbReference>
<name>A0ABV1TMC9_9ACTN</name>
<feature type="domain" description="Beta-galactosidase C-terminal" evidence="10">
    <location>
        <begin position="622"/>
        <end position="674"/>
    </location>
</feature>
<accession>A0ABV1TMC9</accession>
<evidence type="ECO:0000256" key="6">
    <source>
        <dbReference type="PIRNR" id="PIRNR001084"/>
    </source>
</evidence>
<dbReference type="SUPFAM" id="SSF52317">
    <property type="entry name" value="Class I glutamine amidotransferase-like"/>
    <property type="match status" value="1"/>
</dbReference>
<protein>
    <recommendedName>
        <fullName evidence="3 6">Beta-galactosidase</fullName>
        <shortName evidence="6">Beta-gal</shortName>
        <ecNumber evidence="3 6">3.2.1.23</ecNumber>
    </recommendedName>
</protein>
<evidence type="ECO:0000259" key="8">
    <source>
        <dbReference type="Pfam" id="PF02449"/>
    </source>
</evidence>
<sequence>MTAGRKPVTAGGKPVTTGRKPPGLCDATRGRILFGGDYNPEQWPEETWQEDVRLMSAAGVNSVTMGVFSWARLEPRPGERDFGWLDRLMDLMHDHGIGVVLATPTASPPPWLGRLHPETLPRDADGRTEWWGGRQHFSHSSAAYRRYAAAITEDLAARYGGHPALTMWHINNEYCTFDHGDEAAAAFRRWLRERYGTLDALNTAWGTAFWSQGYDTWEGILPPRHAHYLKNPTQVLDFRRFTSDMLLECYRAERDIVARHTPHIPVTTNFMPLWTGQDAWRWADEEDVVSVDLYPDPRDPLGAQHGALVHDLTRSQARGPWMLMEQAAGPVNWRGVNHPKPRGLNRQWSLQAVARGADAVCYFQWRQSRQGAEKFHSGMVSHAGAEGRTFQEVKQLGAELAGIGGEVTGRHMHADIAILHDWHSWWAGAHEGRLSTEVDLPDVLHAWHRALWEANLTTDFAHPEHDLSSYRLVVVPQLYLLTDTAIGNLLAYVRGGGTLVSGFLTGIADEDDRIRPGGMDARLRELFGIRTLHEWWPLDAGETVACEGFRGTLWSEEIEALPGVSETVPYRGGELDGLPAVLRNGRAWYVSTLPEPEALRGLLGRIAADAGVRPVLDGLPAGVEAVRRGELLFLFNHGREEAKISLMGTHRDLLTGTTVTGETVLGRHGVAVLKP</sequence>
<dbReference type="Proteomes" id="UP001490365">
    <property type="component" value="Unassembled WGS sequence"/>
</dbReference>
<dbReference type="Pfam" id="PF08532">
    <property type="entry name" value="Glyco_hydro_42M"/>
    <property type="match status" value="1"/>
</dbReference>
<evidence type="ECO:0000313" key="11">
    <source>
        <dbReference type="EMBL" id="MER6271191.1"/>
    </source>
</evidence>
<evidence type="ECO:0000256" key="5">
    <source>
        <dbReference type="ARBA" id="ARBA00023295"/>
    </source>
</evidence>
<dbReference type="EMBL" id="JBEOZM010000015">
    <property type="protein sequence ID" value="MER6271191.1"/>
    <property type="molecule type" value="Genomic_DNA"/>
</dbReference>
<dbReference type="Pfam" id="PF08533">
    <property type="entry name" value="Glyco_hydro_42C"/>
    <property type="match status" value="1"/>
</dbReference>
<dbReference type="InterPro" id="IPR013529">
    <property type="entry name" value="Glyco_hydro_42_N"/>
</dbReference>
<evidence type="ECO:0000256" key="7">
    <source>
        <dbReference type="SAM" id="MobiDB-lite"/>
    </source>
</evidence>
<dbReference type="Gene3D" id="2.60.40.1180">
    <property type="entry name" value="Golgi alpha-mannosidase II"/>
    <property type="match status" value="1"/>
</dbReference>
<evidence type="ECO:0000256" key="3">
    <source>
        <dbReference type="ARBA" id="ARBA00012756"/>
    </source>
</evidence>
<comment type="similarity">
    <text evidence="2 6">Belongs to the glycosyl hydrolase 42 family.</text>
</comment>
<gene>
    <name evidence="11" type="ORF">ABT211_28430</name>
</gene>
<evidence type="ECO:0000256" key="4">
    <source>
        <dbReference type="ARBA" id="ARBA00022801"/>
    </source>
</evidence>
<feature type="domain" description="Glycoside hydrolase family 42 N-terminal" evidence="8">
    <location>
        <begin position="37"/>
        <end position="401"/>
    </location>
</feature>
<evidence type="ECO:0000256" key="1">
    <source>
        <dbReference type="ARBA" id="ARBA00001412"/>
    </source>
</evidence>
<dbReference type="EC" id="3.2.1.23" evidence="3 6"/>
<evidence type="ECO:0000259" key="9">
    <source>
        <dbReference type="Pfam" id="PF08532"/>
    </source>
</evidence>
<dbReference type="InterPro" id="IPR013739">
    <property type="entry name" value="Beta_galactosidase_C"/>
</dbReference>
<dbReference type="PANTHER" id="PTHR36447">
    <property type="entry name" value="BETA-GALACTOSIDASE GANA"/>
    <property type="match status" value="1"/>
</dbReference>
<reference evidence="11 12" key="1">
    <citation type="submission" date="2024-06" db="EMBL/GenBank/DDBJ databases">
        <title>The Natural Products Discovery Center: Release of the First 8490 Sequenced Strains for Exploring Actinobacteria Biosynthetic Diversity.</title>
        <authorList>
            <person name="Kalkreuter E."/>
            <person name="Kautsar S.A."/>
            <person name="Yang D."/>
            <person name="Bader C.D."/>
            <person name="Teijaro C.N."/>
            <person name="Fluegel L."/>
            <person name="Davis C.M."/>
            <person name="Simpson J.R."/>
            <person name="Lauterbach L."/>
            <person name="Steele A.D."/>
            <person name="Gui C."/>
            <person name="Meng S."/>
            <person name="Li G."/>
            <person name="Viehrig K."/>
            <person name="Ye F."/>
            <person name="Su P."/>
            <person name="Kiefer A.F."/>
            <person name="Nichols A."/>
            <person name="Cepeda A.J."/>
            <person name="Yan W."/>
            <person name="Fan B."/>
            <person name="Jiang Y."/>
            <person name="Adhikari A."/>
            <person name="Zheng C.-J."/>
            <person name="Schuster L."/>
            <person name="Cowan T.M."/>
            <person name="Smanski M.J."/>
            <person name="Chevrette M.G."/>
            <person name="De Carvalho L.P.S."/>
            <person name="Shen B."/>
        </authorList>
    </citation>
    <scope>NUCLEOTIDE SEQUENCE [LARGE SCALE GENOMIC DNA]</scope>
    <source>
        <strain evidence="11 12">NPDC001694</strain>
    </source>
</reference>